<dbReference type="Proteomes" id="UP000199602">
    <property type="component" value="Unassembled WGS sequence"/>
</dbReference>
<feature type="transmembrane region" description="Helical" evidence="1">
    <location>
        <begin position="12"/>
        <end position="29"/>
    </location>
</feature>
<dbReference type="PANTHER" id="PTHR41771">
    <property type="entry name" value="MEMBRANE PROTEIN-RELATED"/>
    <property type="match status" value="1"/>
</dbReference>
<evidence type="ECO:0000256" key="1">
    <source>
        <dbReference type="SAM" id="Phobius"/>
    </source>
</evidence>
<sequence>MYIMQNIMQKNEIIISIIFILISIILFFIPNKYEKRIDNTSIRCKGVILSIDNTDIHQQGLIKVGTQEVKLKILSGKFKGKIFSATNQLMGYLDRDKIFEVGDEVLVVLSLNSKGEVVFVHPQDIYRLDLEWKLFLSFLFIIIFFGGWTGTRALISFIFTALVLWKILIPLALDGINPLLIALVVVCILTTSIIFLVAGLNKKAIVALIGSLLGIIITCLLAIYTTYQAKIHGAVMPFSEPLLYAGFGYLNLTAIYIGSIFLAASGAVMDIAMDISASMSEVLLRRPDISRIQLAWSGVRVGRAVLGTMVTTLLLAYCGGYISLLMFFMAQGIPVGNMFNLVYVAAEVIKTLSGSFGLVLTAPFTAFIGAWILKP</sequence>
<keyword evidence="1" id="KW-0472">Membrane</keyword>
<protein>
    <submittedName>
        <fullName evidence="2">Uncharacterized membrane protein</fullName>
    </submittedName>
</protein>
<accession>A0A1H0E0F5</accession>
<keyword evidence="3" id="KW-1185">Reference proteome</keyword>
<feature type="transmembrane region" description="Helical" evidence="1">
    <location>
        <begin position="179"/>
        <end position="198"/>
    </location>
</feature>
<evidence type="ECO:0000313" key="2">
    <source>
        <dbReference type="EMBL" id="SDN75855.1"/>
    </source>
</evidence>
<feature type="transmembrane region" description="Helical" evidence="1">
    <location>
        <begin position="247"/>
        <end position="273"/>
    </location>
</feature>
<organism evidence="2 3">
    <name type="scientific">Desulfonauticus submarinus</name>
    <dbReference type="NCBI Taxonomy" id="206665"/>
    <lineage>
        <taxon>Bacteria</taxon>
        <taxon>Pseudomonadati</taxon>
        <taxon>Thermodesulfobacteriota</taxon>
        <taxon>Desulfovibrionia</taxon>
        <taxon>Desulfovibrionales</taxon>
        <taxon>Desulfonauticaceae</taxon>
        <taxon>Desulfonauticus</taxon>
    </lineage>
</organism>
<feature type="transmembrane region" description="Helical" evidence="1">
    <location>
        <begin position="205"/>
        <end position="227"/>
    </location>
</feature>
<dbReference type="EMBL" id="FNIN01000006">
    <property type="protein sequence ID" value="SDN75855.1"/>
    <property type="molecule type" value="Genomic_DNA"/>
</dbReference>
<feature type="transmembrane region" description="Helical" evidence="1">
    <location>
        <begin position="355"/>
        <end position="373"/>
    </location>
</feature>
<keyword evidence="1" id="KW-0812">Transmembrane</keyword>
<dbReference type="SUPFAM" id="SSF103473">
    <property type="entry name" value="MFS general substrate transporter"/>
    <property type="match status" value="1"/>
</dbReference>
<dbReference type="AlphaFoldDB" id="A0A1H0E0F5"/>
<keyword evidence="1" id="KW-1133">Transmembrane helix</keyword>
<feature type="transmembrane region" description="Helical" evidence="1">
    <location>
        <begin position="130"/>
        <end position="147"/>
    </location>
</feature>
<dbReference type="InterPro" id="IPR012507">
    <property type="entry name" value="YibE_F"/>
</dbReference>
<proteinExistence type="predicted"/>
<name>A0A1H0E0F5_9BACT</name>
<dbReference type="Pfam" id="PF07907">
    <property type="entry name" value="YibE_F"/>
    <property type="match status" value="1"/>
</dbReference>
<dbReference type="InterPro" id="IPR036259">
    <property type="entry name" value="MFS_trans_sf"/>
</dbReference>
<gene>
    <name evidence="2" type="ORF">SAMN04488516_10678</name>
</gene>
<dbReference type="STRING" id="206665.SAMN04488516_10678"/>
<reference evidence="2 3" key="1">
    <citation type="submission" date="2016-10" db="EMBL/GenBank/DDBJ databases">
        <authorList>
            <person name="de Groot N.N."/>
        </authorList>
    </citation>
    <scope>NUCLEOTIDE SEQUENCE [LARGE SCALE GENOMIC DNA]</scope>
    <source>
        <strain evidence="2 3">DSM 15269</strain>
    </source>
</reference>
<evidence type="ECO:0000313" key="3">
    <source>
        <dbReference type="Proteomes" id="UP000199602"/>
    </source>
</evidence>
<dbReference type="PANTHER" id="PTHR41771:SF1">
    <property type="entry name" value="MEMBRANE PROTEIN"/>
    <property type="match status" value="1"/>
</dbReference>